<reference evidence="8 9" key="1">
    <citation type="submission" date="2016-10" db="EMBL/GenBank/DDBJ databases">
        <title>Rodentibacter gen. nov. and new species.</title>
        <authorList>
            <person name="Christensen H."/>
        </authorList>
    </citation>
    <scope>NUCLEOTIDE SEQUENCE [LARGE SCALE GENOMIC DNA]</scope>
    <source>
        <strain evidence="8 9">Ac81</strain>
    </source>
</reference>
<proteinExistence type="inferred from homology"/>
<dbReference type="PIRSF" id="PIRSF018296">
    <property type="entry name" value="Format_dh_formtn"/>
    <property type="match status" value="1"/>
</dbReference>
<evidence type="ECO:0000313" key="8">
    <source>
        <dbReference type="EMBL" id="OOF81735.1"/>
    </source>
</evidence>
<dbReference type="EMBL" id="MLAG01000040">
    <property type="protein sequence ID" value="OOF81735.1"/>
    <property type="molecule type" value="Genomic_DNA"/>
</dbReference>
<evidence type="ECO:0000256" key="4">
    <source>
        <dbReference type="HAMAP-Rule" id="MF_00611"/>
    </source>
</evidence>
<dbReference type="NCBIfam" id="NF002925">
    <property type="entry name" value="PRK03564.1"/>
    <property type="match status" value="1"/>
</dbReference>
<feature type="domain" description="FdhE central" evidence="6">
    <location>
        <begin position="183"/>
        <end position="220"/>
    </location>
</feature>
<dbReference type="GO" id="GO:0008199">
    <property type="term" value="F:ferric iron binding"/>
    <property type="evidence" value="ECO:0007669"/>
    <property type="project" value="TreeGrafter"/>
</dbReference>
<name>A0A1V3KVV5_9PAST</name>
<comment type="similarity">
    <text evidence="3 4">Belongs to the FdhE family.</text>
</comment>
<keyword evidence="9" id="KW-1185">Reference proteome</keyword>
<dbReference type="RefSeq" id="WP_077497247.1">
    <property type="nucleotide sequence ID" value="NZ_MLAG01000040.1"/>
</dbReference>
<comment type="function">
    <text evidence="4">Necessary for formate dehydrogenase activity.</text>
</comment>
<dbReference type="NCBIfam" id="TIGR01562">
    <property type="entry name" value="FdhE"/>
    <property type="match status" value="1"/>
</dbReference>
<dbReference type="GO" id="GO:0051604">
    <property type="term" value="P:protein maturation"/>
    <property type="evidence" value="ECO:0007669"/>
    <property type="project" value="TreeGrafter"/>
</dbReference>
<dbReference type="PANTHER" id="PTHR37689">
    <property type="entry name" value="PROTEIN FDHE"/>
    <property type="match status" value="1"/>
</dbReference>
<organism evidence="8 9">
    <name type="scientific">Rodentibacter ratti</name>
    <dbReference type="NCBI Taxonomy" id="1906745"/>
    <lineage>
        <taxon>Bacteria</taxon>
        <taxon>Pseudomonadati</taxon>
        <taxon>Pseudomonadota</taxon>
        <taxon>Gammaproteobacteria</taxon>
        <taxon>Pasteurellales</taxon>
        <taxon>Pasteurellaceae</taxon>
        <taxon>Rodentibacter</taxon>
    </lineage>
</organism>
<comment type="caution">
    <text evidence="8">The sequence shown here is derived from an EMBL/GenBank/DDBJ whole genome shotgun (WGS) entry which is preliminary data.</text>
</comment>
<dbReference type="GO" id="GO:0005829">
    <property type="term" value="C:cytosol"/>
    <property type="evidence" value="ECO:0007669"/>
    <property type="project" value="TreeGrafter"/>
</dbReference>
<dbReference type="Pfam" id="PF04216">
    <property type="entry name" value="FdhE_N"/>
    <property type="match status" value="1"/>
</dbReference>
<accession>A0A1V3KVV5</accession>
<dbReference type="Pfam" id="PF24859">
    <property type="entry name" value="FdhE_central"/>
    <property type="match status" value="1"/>
</dbReference>
<dbReference type="Proteomes" id="UP000188573">
    <property type="component" value="Unassembled WGS sequence"/>
</dbReference>
<dbReference type="InterPro" id="IPR056774">
    <property type="entry name" value="FdhE_N"/>
</dbReference>
<dbReference type="InterPro" id="IPR024064">
    <property type="entry name" value="FdhE-like_sf"/>
</dbReference>
<dbReference type="CDD" id="cd16341">
    <property type="entry name" value="FdhE"/>
    <property type="match status" value="1"/>
</dbReference>
<feature type="domain" description="FdhE N-terminal" evidence="5">
    <location>
        <begin position="22"/>
        <end position="178"/>
    </location>
</feature>
<comment type="subcellular location">
    <subcellularLocation>
        <location evidence="1 4">Cytoplasm</location>
    </subcellularLocation>
</comment>
<dbReference type="SUPFAM" id="SSF144020">
    <property type="entry name" value="FdhE-like"/>
    <property type="match status" value="1"/>
</dbReference>
<dbReference type="Gene3D" id="3.90.1670.10">
    <property type="entry name" value="FdhE-like domain"/>
    <property type="match status" value="1"/>
</dbReference>
<dbReference type="PANTHER" id="PTHR37689:SF1">
    <property type="entry name" value="PROTEIN FDHE"/>
    <property type="match status" value="1"/>
</dbReference>
<evidence type="ECO:0000256" key="1">
    <source>
        <dbReference type="ARBA" id="ARBA00004496"/>
    </source>
</evidence>
<evidence type="ECO:0000259" key="5">
    <source>
        <dbReference type="Pfam" id="PF04216"/>
    </source>
</evidence>
<dbReference type="InterPro" id="IPR056796">
    <property type="entry name" value="FdhE_C"/>
</dbReference>
<dbReference type="InterPro" id="IPR006452">
    <property type="entry name" value="Formate_DH_accessory"/>
</dbReference>
<evidence type="ECO:0000259" key="6">
    <source>
        <dbReference type="Pfam" id="PF24859"/>
    </source>
</evidence>
<dbReference type="AlphaFoldDB" id="A0A1V3KVV5"/>
<dbReference type="FunFam" id="3.90.1670.10:FF:000001">
    <property type="entry name" value="Protein FdhE"/>
    <property type="match status" value="1"/>
</dbReference>
<sequence>MSIKILSESEIKQQKTNSYETPAILFANPKNLYQRRAKRLRELAKEHPLADYLLFAADVVESQLNTLEKNPLEKQNLEQLNGVKPLNAKTFKRNSIWREYLSEILNETKLKANEQVLATIESLEKTGTAELEQMADHLLAEEFNLVSSDKAVFIWAALSLYWLQLAQQIPHSSRMENTENIHYCPVCGSAPVSSMIHIGSSQGLRYLHCALCESEWNLVRAQCTNCNGHDKLEMWSLNEELALIRAETCGSCESYLKMMFQEKDPNVEALADDLASIFLDVEMEEKGFSRSGLNPFLFPAQEV</sequence>
<evidence type="ECO:0000256" key="2">
    <source>
        <dbReference type="ARBA" id="ARBA00022490"/>
    </source>
</evidence>
<dbReference type="InterPro" id="IPR056797">
    <property type="entry name" value="FdhE_central"/>
</dbReference>
<gene>
    <name evidence="4" type="primary">fdhE</name>
    <name evidence="8" type="ORF">BKG92_08410</name>
</gene>
<feature type="domain" description="FdhE C-terminal" evidence="7">
    <location>
        <begin position="222"/>
        <end position="297"/>
    </location>
</feature>
<keyword evidence="2 4" id="KW-0963">Cytoplasm</keyword>
<dbReference type="Pfam" id="PF24860">
    <property type="entry name" value="FdhE_C"/>
    <property type="match status" value="1"/>
</dbReference>
<evidence type="ECO:0000256" key="3">
    <source>
        <dbReference type="ARBA" id="ARBA00061033"/>
    </source>
</evidence>
<dbReference type="HAMAP" id="MF_00611">
    <property type="entry name" value="FdeH"/>
    <property type="match status" value="1"/>
</dbReference>
<evidence type="ECO:0000313" key="9">
    <source>
        <dbReference type="Proteomes" id="UP000188573"/>
    </source>
</evidence>
<protein>
    <recommendedName>
        <fullName evidence="4">Protein FdhE homolog</fullName>
    </recommendedName>
</protein>
<evidence type="ECO:0000259" key="7">
    <source>
        <dbReference type="Pfam" id="PF24860"/>
    </source>
</evidence>